<dbReference type="EMBL" id="KI545858">
    <property type="protein sequence ID" value="EST08515.1"/>
    <property type="molecule type" value="Genomic_DNA"/>
</dbReference>
<evidence type="ECO:0000256" key="1">
    <source>
        <dbReference type="ARBA" id="ARBA00009339"/>
    </source>
</evidence>
<feature type="region of interest" description="Disordered" evidence="6">
    <location>
        <begin position="48"/>
        <end position="67"/>
    </location>
</feature>
<reference evidence="8" key="1">
    <citation type="journal article" date="2013" name="Genome Announc.">
        <title>Draft genome sequence of Pseudozyma brasiliensis sp. nov. strain GHG001, a high producer of endo-1,4-xylanase isolated from an insect pest of sugarcane.</title>
        <authorList>
            <person name="Oliveira J.V.D.C."/>
            <person name="dos Santos R.A.C."/>
            <person name="Borges T.A."/>
            <person name="Riano-Pachon D.M."/>
            <person name="Goldman G.H."/>
        </authorList>
    </citation>
    <scope>NUCLEOTIDE SEQUENCE [LARGE SCALE GENOMIC DNA]</scope>
    <source>
        <strain evidence="8">GHG001</strain>
    </source>
</reference>
<dbReference type="Proteomes" id="UP000019377">
    <property type="component" value="Unassembled WGS sequence"/>
</dbReference>
<dbReference type="GO" id="GO:0003735">
    <property type="term" value="F:structural constituent of ribosome"/>
    <property type="evidence" value="ECO:0007669"/>
    <property type="project" value="InterPro"/>
</dbReference>
<dbReference type="InterPro" id="IPR000077">
    <property type="entry name" value="Ribosomal_eL39"/>
</dbReference>
<dbReference type="PANTHER" id="PTHR19970">
    <property type="entry name" value="RIBOSOMAL PROTEIN L39E"/>
    <property type="match status" value="1"/>
</dbReference>
<evidence type="ECO:0000256" key="2">
    <source>
        <dbReference type="ARBA" id="ARBA00022980"/>
    </source>
</evidence>
<dbReference type="AlphaFoldDB" id="V5ETC4"/>
<dbReference type="HOGENOM" id="CLU_2387099_0_0_1"/>
<dbReference type="SUPFAM" id="SSF48662">
    <property type="entry name" value="Ribosomal protein L39e"/>
    <property type="match status" value="1"/>
</dbReference>
<organism evidence="7 8">
    <name type="scientific">Kalmanozyma brasiliensis (strain GHG001)</name>
    <name type="common">Yeast</name>
    <name type="synonym">Pseudozyma brasiliensis</name>
    <dbReference type="NCBI Taxonomy" id="1365824"/>
    <lineage>
        <taxon>Eukaryota</taxon>
        <taxon>Fungi</taxon>
        <taxon>Dikarya</taxon>
        <taxon>Basidiomycota</taxon>
        <taxon>Ustilaginomycotina</taxon>
        <taxon>Ustilaginomycetes</taxon>
        <taxon>Ustilaginales</taxon>
        <taxon>Ustilaginaceae</taxon>
        <taxon>Kalmanozyma</taxon>
    </lineage>
</organism>
<evidence type="ECO:0000256" key="4">
    <source>
        <dbReference type="ARBA" id="ARBA00035234"/>
    </source>
</evidence>
<dbReference type="STRING" id="1365824.V5ETC4"/>
<keyword evidence="8" id="KW-1185">Reference proteome</keyword>
<evidence type="ECO:0000256" key="6">
    <source>
        <dbReference type="SAM" id="MobiDB-lite"/>
    </source>
</evidence>
<dbReference type="InterPro" id="IPR023626">
    <property type="entry name" value="Ribosomal_eL39_dom_sf"/>
</dbReference>
<evidence type="ECO:0000313" key="8">
    <source>
        <dbReference type="Proteomes" id="UP000019377"/>
    </source>
</evidence>
<evidence type="ECO:0000313" key="7">
    <source>
        <dbReference type="EMBL" id="EST08515.1"/>
    </source>
</evidence>
<dbReference type="GO" id="GO:0006412">
    <property type="term" value="P:translation"/>
    <property type="evidence" value="ECO:0007669"/>
    <property type="project" value="InterPro"/>
</dbReference>
<dbReference type="OMA" id="TIRYDNT"/>
<comment type="similarity">
    <text evidence="1">Belongs to the eukaryotic ribosomal protein eL39 family.</text>
</comment>
<evidence type="ECO:0000256" key="3">
    <source>
        <dbReference type="ARBA" id="ARBA00023274"/>
    </source>
</evidence>
<dbReference type="GO" id="GO:0022625">
    <property type="term" value="C:cytosolic large ribosomal subunit"/>
    <property type="evidence" value="ECO:0007669"/>
    <property type="project" value="TreeGrafter"/>
</dbReference>
<dbReference type="Gene3D" id="1.10.1620.10">
    <property type="entry name" value="Ribosomal protein L39e"/>
    <property type="match status" value="2"/>
</dbReference>
<accession>V5ETC4</accession>
<keyword evidence="2" id="KW-0689">Ribosomal protein</keyword>
<evidence type="ECO:0000256" key="5">
    <source>
        <dbReference type="ARBA" id="ARBA00035339"/>
    </source>
</evidence>
<proteinExistence type="inferred from homology"/>
<dbReference type="PANTHER" id="PTHR19970:SF0">
    <property type="entry name" value="LARGE RIBOSOMAL SUBUNIT PROTEIN EL39"/>
    <property type="match status" value="1"/>
</dbReference>
<dbReference type="OrthoDB" id="6332053at2759"/>
<gene>
    <name evidence="7" type="ORF">PSEUBRA_SCAF16g05368</name>
</gene>
<keyword evidence="3" id="KW-0687">Ribonucleoprotein</keyword>
<sequence length="94" mass="10963">MPSQKTFRTKVKLAKAQKQNRPTFNIQPQAAAAILDLQQSLKATRYRSHGGLEDRSTSHHPAQTPIPNWFRMKADNKIQYNAKRRHWRRTKLGI</sequence>
<protein>
    <recommendedName>
        <fullName evidence="4">Large ribosomal subunit protein eL39</fullName>
    </recommendedName>
    <alternativeName>
        <fullName evidence="5">60S ribosomal protein L39</fullName>
    </alternativeName>
</protein>
<name>V5ETC4_KALBG</name>
<dbReference type="Pfam" id="PF00832">
    <property type="entry name" value="Ribosomal_L39"/>
    <property type="match status" value="1"/>
</dbReference>
<dbReference type="FunFam" id="1.10.1620.10:FF:000001">
    <property type="entry name" value="60S ribosomal protein-like L39"/>
    <property type="match status" value="1"/>
</dbReference>